<evidence type="ECO:0000313" key="4">
    <source>
        <dbReference type="Proteomes" id="UP000636949"/>
    </source>
</evidence>
<gene>
    <name evidence="3" type="ORF">GCM10010995_28650</name>
</gene>
<sequence length="434" mass="49788">MTQCSLPLGTQSLFEQVCFPNTLIDAFLEVRKNKGSHGSDNITIQQFESNLEKELLQLIDELQSWTYKPKPVRRVEIPKPDNKGVRILGVPCVRDRVVQTAIKMVLEPELDPSFSFYSFGFRPGKSQQQAVESARQQVAQGKEFVVDIDLSKFFDRINHDRLIAKLSHVIDDKRILRLIGMTLRSGAMKGDTFIPTETGTTQGSPLSPLLSNFVLDELDKELENRGLSFARFADDCNIFLHSRKAAERVMKSISAFIEKRLKLVINHDKSQVAKANKVKFLGLTIINGTIAISKQAMAKALNKVKELTPRGTNKTIEATIQEYNQWFIGWVGYFGMTYYPAQIAKIEARFRRRMRSRIVGQQKRRRHLCSTLIKRGVKPKTAAKAAYSNNKIWKLSVQKAVERAFPNKWFIQRGMVIKSKDNREHWFTLAYWYL</sequence>
<evidence type="ECO:0000259" key="2">
    <source>
        <dbReference type="PROSITE" id="PS50878"/>
    </source>
</evidence>
<accession>A0A8J2Z757</accession>
<organism evidence="3 4">
    <name type="scientific">Cysteiniphilum litorale</name>
    <dbReference type="NCBI Taxonomy" id="2056700"/>
    <lineage>
        <taxon>Bacteria</taxon>
        <taxon>Pseudomonadati</taxon>
        <taxon>Pseudomonadota</taxon>
        <taxon>Gammaproteobacteria</taxon>
        <taxon>Thiotrichales</taxon>
        <taxon>Fastidiosibacteraceae</taxon>
        <taxon>Cysteiniphilum</taxon>
    </lineage>
</organism>
<dbReference type="InterPro" id="IPR043502">
    <property type="entry name" value="DNA/RNA_pol_sf"/>
</dbReference>
<dbReference type="InterPro" id="IPR000477">
    <property type="entry name" value="RT_dom"/>
</dbReference>
<dbReference type="PANTHER" id="PTHR34047:SF8">
    <property type="entry name" value="PROTEIN YKFC"/>
    <property type="match status" value="1"/>
</dbReference>
<comment type="similarity">
    <text evidence="1">Belongs to the bacterial reverse transcriptase family.</text>
</comment>
<dbReference type="PANTHER" id="PTHR34047">
    <property type="entry name" value="NUCLEAR INTRON MATURASE 1, MITOCHONDRIAL-RELATED"/>
    <property type="match status" value="1"/>
</dbReference>
<keyword evidence="3" id="KW-0695">RNA-directed DNA polymerase</keyword>
<dbReference type="CDD" id="cd01651">
    <property type="entry name" value="RT_G2_intron"/>
    <property type="match status" value="1"/>
</dbReference>
<name>A0A8J2Z757_9GAMM</name>
<dbReference type="Pfam" id="PF08388">
    <property type="entry name" value="GIIM"/>
    <property type="match status" value="1"/>
</dbReference>
<feature type="domain" description="Reverse transcriptase" evidence="2">
    <location>
        <begin position="58"/>
        <end position="285"/>
    </location>
</feature>
<dbReference type="NCBIfam" id="TIGR04416">
    <property type="entry name" value="group_II_RT_mat"/>
    <property type="match status" value="1"/>
</dbReference>
<evidence type="ECO:0000256" key="1">
    <source>
        <dbReference type="ARBA" id="ARBA00034120"/>
    </source>
</evidence>
<dbReference type="Proteomes" id="UP000636949">
    <property type="component" value="Unassembled WGS sequence"/>
</dbReference>
<proteinExistence type="inferred from homology"/>
<dbReference type="AlphaFoldDB" id="A0A8J2Z757"/>
<dbReference type="RefSeq" id="WP_117004176.1">
    <property type="nucleotide sequence ID" value="NZ_BMJS01000108.1"/>
</dbReference>
<protein>
    <submittedName>
        <fullName evidence="3">Group II intron reverse transcriptase/maturase</fullName>
    </submittedName>
</protein>
<dbReference type="GO" id="GO:0003964">
    <property type="term" value="F:RNA-directed DNA polymerase activity"/>
    <property type="evidence" value="ECO:0007669"/>
    <property type="project" value="UniProtKB-KW"/>
</dbReference>
<keyword evidence="3" id="KW-0548">Nucleotidyltransferase</keyword>
<evidence type="ECO:0000313" key="3">
    <source>
        <dbReference type="EMBL" id="GGG09295.1"/>
    </source>
</evidence>
<keyword evidence="3" id="KW-0808">Transferase</keyword>
<dbReference type="InterPro" id="IPR051083">
    <property type="entry name" value="GrpII_Intron_Splice-Mob/Def"/>
</dbReference>
<dbReference type="InterPro" id="IPR030931">
    <property type="entry name" value="Group_II_RT_mat"/>
</dbReference>
<dbReference type="PROSITE" id="PS50878">
    <property type="entry name" value="RT_POL"/>
    <property type="match status" value="1"/>
</dbReference>
<keyword evidence="4" id="KW-1185">Reference proteome</keyword>
<dbReference type="EMBL" id="BMJS01000108">
    <property type="protein sequence ID" value="GGG09295.1"/>
    <property type="molecule type" value="Genomic_DNA"/>
</dbReference>
<comment type="caution">
    <text evidence="3">The sequence shown here is derived from an EMBL/GenBank/DDBJ whole genome shotgun (WGS) entry which is preliminary data.</text>
</comment>
<dbReference type="Pfam" id="PF00078">
    <property type="entry name" value="RVT_1"/>
    <property type="match status" value="1"/>
</dbReference>
<dbReference type="InterPro" id="IPR013597">
    <property type="entry name" value="Mat_intron_G2"/>
</dbReference>
<reference evidence="3" key="2">
    <citation type="submission" date="2020-09" db="EMBL/GenBank/DDBJ databases">
        <authorList>
            <person name="Sun Q."/>
            <person name="Zhou Y."/>
        </authorList>
    </citation>
    <scope>NUCLEOTIDE SEQUENCE</scope>
    <source>
        <strain evidence="3">CGMCC 1.15758</strain>
    </source>
</reference>
<dbReference type="OrthoDB" id="9793236at2"/>
<dbReference type="SUPFAM" id="SSF56672">
    <property type="entry name" value="DNA/RNA polymerases"/>
    <property type="match status" value="1"/>
</dbReference>
<reference evidence="3" key="1">
    <citation type="journal article" date="2014" name="Int. J. Syst. Evol. Microbiol.">
        <title>Complete genome sequence of Corynebacterium casei LMG S-19264T (=DSM 44701T), isolated from a smear-ripened cheese.</title>
        <authorList>
            <consortium name="US DOE Joint Genome Institute (JGI-PGF)"/>
            <person name="Walter F."/>
            <person name="Albersmeier A."/>
            <person name="Kalinowski J."/>
            <person name="Ruckert C."/>
        </authorList>
    </citation>
    <scope>NUCLEOTIDE SEQUENCE</scope>
    <source>
        <strain evidence="3">CGMCC 1.15758</strain>
    </source>
</reference>